<reference evidence="1 2" key="3">
    <citation type="submission" date="2019-09" db="EMBL/GenBank/DDBJ databases">
        <title>Taxonomic note: a critical rebuttal of the proposed division of the genus Arcobacter into six genera, emended descriptions of Arcobacter anaerophilus and the genus Arcobacter, and an assessment of genus-level boundaries for Epsilonproteobacteria using in silico genomic comparator tools.</title>
        <authorList>
            <person name="On S.L.W."/>
            <person name="Miller W.G."/>
            <person name="Biggs P."/>
            <person name="Cornelius A."/>
            <person name="Vandamme P."/>
        </authorList>
    </citation>
    <scope>NUCLEOTIDE SEQUENCE [LARGE SCALE GENOMIC DNA]</scope>
    <source>
        <strain evidence="1 2">LMG 26638</strain>
    </source>
</reference>
<dbReference type="EMBL" id="CP035928">
    <property type="protein sequence ID" value="QEP34641.1"/>
    <property type="molecule type" value="Genomic_DNA"/>
</dbReference>
<evidence type="ECO:0000313" key="1">
    <source>
        <dbReference type="EMBL" id="QEP34641.1"/>
    </source>
</evidence>
<dbReference type="OrthoDB" id="5342921at2"/>
<dbReference type="RefSeq" id="WP_130233572.1">
    <property type="nucleotide sequence ID" value="NZ_BMEF01000007.1"/>
</dbReference>
<accession>A0A5C2H6Q4</accession>
<reference evidence="2" key="1">
    <citation type="submission" date="2019-09" db="EMBL/GenBank/DDBJ databases">
        <title>Complete genome sequencing of four Arcobacter species reveals a diverse suite of mobile elements.</title>
        <authorList>
            <person name="On S.L.W."/>
            <person name="Miller W.G."/>
            <person name="Biggs P."/>
            <person name="Cornelius A."/>
            <person name="Vandamme P."/>
        </authorList>
    </citation>
    <scope>NUCLEOTIDE SEQUENCE [LARGE SCALE GENOMIC DNA]</scope>
    <source>
        <strain evidence="2">LMG 26638</strain>
    </source>
</reference>
<gene>
    <name evidence="1" type="ORF">APAC_1534</name>
</gene>
<organism evidence="1 2">
    <name type="scientific">Malaciobacter pacificus</name>
    <dbReference type="NCBI Taxonomy" id="1080223"/>
    <lineage>
        <taxon>Bacteria</taxon>
        <taxon>Pseudomonadati</taxon>
        <taxon>Campylobacterota</taxon>
        <taxon>Epsilonproteobacteria</taxon>
        <taxon>Campylobacterales</taxon>
        <taxon>Arcobacteraceae</taxon>
        <taxon>Malaciobacter</taxon>
    </lineage>
</organism>
<dbReference type="Proteomes" id="UP000322726">
    <property type="component" value="Chromosome"/>
</dbReference>
<proteinExistence type="predicted"/>
<dbReference type="KEGG" id="apai:APAC_1534"/>
<name>A0A5C2H6Q4_9BACT</name>
<dbReference type="PROSITE" id="PS51257">
    <property type="entry name" value="PROKAR_LIPOPROTEIN"/>
    <property type="match status" value="1"/>
</dbReference>
<keyword evidence="2" id="KW-1185">Reference proteome</keyword>
<reference evidence="1 2" key="2">
    <citation type="submission" date="2019-09" db="EMBL/GenBank/DDBJ databases">
        <title>Complete genome sequencing of four Arcobacter species reveals a diverse suite of mobile elements.</title>
        <authorList>
            <person name="Miller W.G."/>
            <person name="Yee E."/>
            <person name="Bono J.L."/>
        </authorList>
    </citation>
    <scope>NUCLEOTIDE SEQUENCE [LARGE SCALE GENOMIC DNA]</scope>
    <source>
        <strain evidence="1 2">LMG 26638</strain>
    </source>
</reference>
<dbReference type="AlphaFoldDB" id="A0A5C2H6Q4"/>
<sequence>MKLLLLFSALILILLTGCSQKKLTVSALHPGKVEKKYHSIGIFNFINDDINQKISLEEALVNKVINGKRVFNLKYDNDVDVILNGEVLESSLFLRPYYNEKIDYNRCIKFSEEIREKDKKTKDKKVKRVCERYKIIRVPCEERDYKVSTKVDLIDAKNRNLLFTKIYTNTYSENFCFNNHHRNYIPHQIPRNKYEINSNLASELSNEIIKDISPHYVYFNIPIMSELDDNKIKYLDTQIDDFDLIIDLLISGNIEKAKEKLESFDARSVEAIYNLALIYEYKNQLEYAHKLYKQAYKMTDNIEYLRLINSALNRTKINLEEKIKAKSQLP</sequence>
<protein>
    <submittedName>
        <fullName evidence="1">Uncharacterized protein</fullName>
    </submittedName>
</protein>
<evidence type="ECO:0000313" key="2">
    <source>
        <dbReference type="Proteomes" id="UP000322726"/>
    </source>
</evidence>